<dbReference type="Proteomes" id="UP001501759">
    <property type="component" value="Unassembled WGS sequence"/>
</dbReference>
<reference evidence="3" key="1">
    <citation type="journal article" date="2019" name="Int. J. Syst. Evol. Microbiol.">
        <title>The Global Catalogue of Microorganisms (GCM) 10K type strain sequencing project: providing services to taxonomists for standard genome sequencing and annotation.</title>
        <authorList>
            <consortium name="The Broad Institute Genomics Platform"/>
            <consortium name="The Broad Institute Genome Sequencing Center for Infectious Disease"/>
            <person name="Wu L."/>
            <person name="Ma J."/>
        </authorList>
    </citation>
    <scope>NUCLEOTIDE SEQUENCE [LARGE SCALE GENOMIC DNA]</scope>
    <source>
        <strain evidence="3">JCM 18409</strain>
    </source>
</reference>
<feature type="compositionally biased region" description="Basic and acidic residues" evidence="1">
    <location>
        <begin position="15"/>
        <end position="30"/>
    </location>
</feature>
<evidence type="ECO:0000256" key="1">
    <source>
        <dbReference type="SAM" id="MobiDB-lite"/>
    </source>
</evidence>
<protein>
    <recommendedName>
        <fullName evidence="4">Regulatory protein</fullName>
    </recommendedName>
</protein>
<gene>
    <name evidence="2" type="ORF">GCM10023335_72350</name>
</gene>
<dbReference type="InterPro" id="IPR045684">
    <property type="entry name" value="DUF6191"/>
</dbReference>
<dbReference type="Pfam" id="PF19690">
    <property type="entry name" value="DUF6191"/>
    <property type="match status" value="1"/>
</dbReference>
<dbReference type="EMBL" id="BAABKB010000034">
    <property type="protein sequence ID" value="GAA5031204.1"/>
    <property type="molecule type" value="Genomic_DNA"/>
</dbReference>
<feature type="compositionally biased region" description="Basic and acidic residues" evidence="1">
    <location>
        <begin position="52"/>
        <end position="69"/>
    </location>
</feature>
<feature type="compositionally biased region" description="Basic and acidic residues" evidence="1">
    <location>
        <begin position="88"/>
        <end position="98"/>
    </location>
</feature>
<accession>A0ABP9JI79</accession>
<evidence type="ECO:0008006" key="4">
    <source>
        <dbReference type="Google" id="ProtNLM"/>
    </source>
</evidence>
<feature type="region of interest" description="Disordered" evidence="1">
    <location>
        <begin position="1"/>
        <end position="107"/>
    </location>
</feature>
<evidence type="ECO:0000313" key="3">
    <source>
        <dbReference type="Proteomes" id="UP001501759"/>
    </source>
</evidence>
<comment type="caution">
    <text evidence="2">The sequence shown here is derived from an EMBL/GenBank/DDBJ whole genome shotgun (WGS) entry which is preliminary data.</text>
</comment>
<name>A0ABP9JI79_9ACTN</name>
<keyword evidence="3" id="KW-1185">Reference proteome</keyword>
<evidence type="ECO:0000313" key="2">
    <source>
        <dbReference type="EMBL" id="GAA5031204.1"/>
    </source>
</evidence>
<proteinExistence type="predicted"/>
<sequence length="107" mass="11597">MFNMFEELFAPGRKHTNDERKRLELSRVDLTDGDPGRGPIDLSSGKVVVRLPKHEQGPEREQNADHEPDGGPEPTSDQGSGDGQGPEPAHDGESEKGPEAGQDSEPE</sequence>
<organism evidence="2 3">
    <name type="scientific">Streptomyces siamensis</name>
    <dbReference type="NCBI Taxonomy" id="1274986"/>
    <lineage>
        <taxon>Bacteria</taxon>
        <taxon>Bacillati</taxon>
        <taxon>Actinomycetota</taxon>
        <taxon>Actinomycetes</taxon>
        <taxon>Kitasatosporales</taxon>
        <taxon>Streptomycetaceae</taxon>
        <taxon>Streptomyces</taxon>
    </lineage>
</organism>